<keyword evidence="1 2" id="KW-0378">Hydrolase</keyword>
<dbReference type="Proteomes" id="UP001501842">
    <property type="component" value="Unassembled WGS sequence"/>
</dbReference>
<comment type="function">
    <text evidence="2">Hydrolyzes RNA 2',3'-cyclic phosphodiester to an RNA 2'-phosphomonoester.</text>
</comment>
<feature type="active site" description="Proton donor" evidence="2">
    <location>
        <position position="40"/>
    </location>
</feature>
<proteinExistence type="inferred from homology"/>
<feature type="active site" description="Proton acceptor" evidence="2">
    <location>
        <position position="128"/>
    </location>
</feature>
<dbReference type="RefSeq" id="WP_344450462.1">
    <property type="nucleotide sequence ID" value="NZ_BAAATZ010000008.1"/>
</dbReference>
<evidence type="ECO:0000256" key="1">
    <source>
        <dbReference type="ARBA" id="ARBA00022801"/>
    </source>
</evidence>
<dbReference type="EMBL" id="BAAATZ010000008">
    <property type="protein sequence ID" value="GAA2725230.1"/>
    <property type="molecule type" value="Genomic_DNA"/>
</dbReference>
<dbReference type="Pfam" id="PF02834">
    <property type="entry name" value="LigT_PEase"/>
    <property type="match status" value="1"/>
</dbReference>
<comment type="similarity">
    <text evidence="2">Belongs to the 2H phosphoesterase superfamily. ThpR family.</text>
</comment>
<evidence type="ECO:0000313" key="4">
    <source>
        <dbReference type="EMBL" id="GAA2725230.1"/>
    </source>
</evidence>
<dbReference type="NCBIfam" id="TIGR02258">
    <property type="entry name" value="2_5_ligase"/>
    <property type="match status" value="1"/>
</dbReference>
<dbReference type="HAMAP" id="MF_01940">
    <property type="entry name" value="RNA_CPDase"/>
    <property type="match status" value="1"/>
</dbReference>
<protein>
    <recommendedName>
        <fullName evidence="2">RNA 2',3'-cyclic phosphodiesterase</fullName>
        <shortName evidence="2">RNA 2',3'-CPDase</shortName>
        <ecNumber evidence="2">3.1.4.58</ecNumber>
    </recommendedName>
</protein>
<feature type="domain" description="Phosphoesterase HXTX" evidence="3">
    <location>
        <begin position="8"/>
        <end position="91"/>
    </location>
</feature>
<feature type="short sequence motif" description="HXTX 2" evidence="2">
    <location>
        <begin position="128"/>
        <end position="131"/>
    </location>
</feature>
<comment type="caution">
    <text evidence="4">The sequence shown here is derived from an EMBL/GenBank/DDBJ whole genome shotgun (WGS) entry which is preliminary data.</text>
</comment>
<dbReference type="Gene3D" id="3.90.1140.10">
    <property type="entry name" value="Cyclic phosphodiesterase"/>
    <property type="match status" value="1"/>
</dbReference>
<reference evidence="4 5" key="1">
    <citation type="journal article" date="2019" name="Int. J. Syst. Evol. Microbiol.">
        <title>The Global Catalogue of Microorganisms (GCM) 10K type strain sequencing project: providing services to taxonomists for standard genome sequencing and annotation.</title>
        <authorList>
            <consortium name="The Broad Institute Genomics Platform"/>
            <consortium name="The Broad Institute Genome Sequencing Center for Infectious Disease"/>
            <person name="Wu L."/>
            <person name="Ma J."/>
        </authorList>
    </citation>
    <scope>NUCLEOTIDE SEQUENCE [LARGE SCALE GENOMIC DNA]</scope>
    <source>
        <strain evidence="4 5">JCM 8201</strain>
    </source>
</reference>
<dbReference type="SUPFAM" id="SSF55144">
    <property type="entry name" value="LigT-like"/>
    <property type="match status" value="1"/>
</dbReference>
<dbReference type="EC" id="3.1.4.58" evidence="2"/>
<dbReference type="PANTHER" id="PTHR35561:SF1">
    <property type="entry name" value="RNA 2',3'-CYCLIC PHOSPHODIESTERASE"/>
    <property type="match status" value="1"/>
</dbReference>
<dbReference type="InterPro" id="IPR004175">
    <property type="entry name" value="RNA_CPDase"/>
</dbReference>
<keyword evidence="5" id="KW-1185">Reference proteome</keyword>
<accession>A0ABN3U5X3</accession>
<gene>
    <name evidence="4" type="primary">thpR</name>
    <name evidence="4" type="ORF">GCM10010439_24760</name>
</gene>
<dbReference type="InterPro" id="IPR009097">
    <property type="entry name" value="Cyclic_Pdiesterase"/>
</dbReference>
<dbReference type="InterPro" id="IPR014051">
    <property type="entry name" value="Phosphoesterase_HXTX"/>
</dbReference>
<comment type="catalytic activity">
    <reaction evidence="2">
        <text>a 3'-end 2',3'-cyclophospho-ribonucleotide-RNA + H2O = a 3'-end 2'-phospho-ribonucleotide-RNA + H(+)</text>
        <dbReference type="Rhea" id="RHEA:11828"/>
        <dbReference type="Rhea" id="RHEA-COMP:10464"/>
        <dbReference type="Rhea" id="RHEA-COMP:17353"/>
        <dbReference type="ChEBI" id="CHEBI:15377"/>
        <dbReference type="ChEBI" id="CHEBI:15378"/>
        <dbReference type="ChEBI" id="CHEBI:83064"/>
        <dbReference type="ChEBI" id="CHEBI:173113"/>
        <dbReference type="EC" id="3.1.4.58"/>
    </reaction>
</comment>
<name>A0ABN3U5X3_9ACTN</name>
<sequence>MRLFTALIPPEEVLDELAEVLAPVRASRPGLRWLSRELWHVTLAFYGELDESGHRRLLEGLERVADRPAPELALSGAGAFPRGGSRARVLWTGLEGDLRALSDLAEAVVGAGERAGAEQDPHRDYHAHLTVARSRVPRDLRPLTEELSGFAGTAWTAGEVHLVLSHPGGGHGGPRYESLANWPLRES</sequence>
<evidence type="ECO:0000256" key="2">
    <source>
        <dbReference type="HAMAP-Rule" id="MF_01940"/>
    </source>
</evidence>
<evidence type="ECO:0000259" key="3">
    <source>
        <dbReference type="Pfam" id="PF02834"/>
    </source>
</evidence>
<dbReference type="PANTHER" id="PTHR35561">
    <property type="entry name" value="RNA 2',3'-CYCLIC PHOSPHODIESTERASE"/>
    <property type="match status" value="1"/>
</dbReference>
<organism evidence="4 5">
    <name type="scientific">Actinocorallia aurantiaca</name>
    <dbReference type="NCBI Taxonomy" id="46204"/>
    <lineage>
        <taxon>Bacteria</taxon>
        <taxon>Bacillati</taxon>
        <taxon>Actinomycetota</taxon>
        <taxon>Actinomycetes</taxon>
        <taxon>Streptosporangiales</taxon>
        <taxon>Thermomonosporaceae</taxon>
        <taxon>Actinocorallia</taxon>
    </lineage>
</organism>
<evidence type="ECO:0000313" key="5">
    <source>
        <dbReference type="Proteomes" id="UP001501842"/>
    </source>
</evidence>
<feature type="short sequence motif" description="HXTX 1" evidence="2">
    <location>
        <begin position="40"/>
        <end position="43"/>
    </location>
</feature>